<dbReference type="Gramene" id="Psat05G0237300-T1">
    <property type="protein sequence ID" value="KAI5405556.1"/>
    <property type="gene ID" value="KIW84_052373"/>
</dbReference>
<keyword evidence="2" id="KW-0732">Signal</keyword>
<feature type="coiled-coil region" evidence="1">
    <location>
        <begin position="412"/>
        <end position="439"/>
    </location>
</feature>
<evidence type="ECO:0000313" key="3">
    <source>
        <dbReference type="EMBL" id="KAI5405556.1"/>
    </source>
</evidence>
<dbReference type="EMBL" id="JAMSHJ010000005">
    <property type="protein sequence ID" value="KAI5405556.1"/>
    <property type="molecule type" value="Genomic_DNA"/>
</dbReference>
<evidence type="ECO:0000313" key="4">
    <source>
        <dbReference type="Proteomes" id="UP001058974"/>
    </source>
</evidence>
<dbReference type="GO" id="GO:0000419">
    <property type="term" value="C:RNA polymerase V complex"/>
    <property type="evidence" value="ECO:0007669"/>
    <property type="project" value="EnsemblPlants"/>
</dbReference>
<comment type="caution">
    <text evidence="3">The sequence shown here is derived from an EMBL/GenBank/DDBJ whole genome shotgun (WGS) entry which is preliminary data.</text>
</comment>
<dbReference type="PANTHER" id="PTHR33566">
    <property type="entry name" value="EN/SPM-LIKE TRANSPOSON-RELATED"/>
    <property type="match status" value="1"/>
</dbReference>
<dbReference type="GO" id="GO:0080188">
    <property type="term" value="P:gene silencing by siRNA-directed DNA methylation"/>
    <property type="evidence" value="ECO:0007669"/>
    <property type="project" value="EnsemblPlants"/>
</dbReference>
<sequence length="476" mass="53163">MFLLFGMLGLQEIQVMMVSKANVVVDNDNDNDDDEVELEKSNILLMGPSVFRTYSSVLSCFGFDLVHTMPQSLQGTSTSVPTDLSESSMDTKDNLQNREFINAENIIRHSQKLQGDLQVFGMKIKQHEDRLSLLNTEKVKLEDSIIHLQVAIGKSKSSSTTKIDNAEEEVDKQILQHEKSAASVLCQIKTRYGAHASLLTLRKEVIGIVPMLGRVEDDNLSRLFSEYLGVETMLAIVCKTSEGVKAIEMYDKEGCINKSSGLHGLGATIGRALDGRFLVICLESLRPYAGKYVVDDPQRKLDILNPRLPNGECPSGFLGFAVNMINIDTENLFCVTPSGFGLRETLFYNLFSRLQVYKTRVEMMQALPLITDGAISLDGGMIRNCGVFSLGNREDVNLRFLRPERSAGLDEQVEIEKKMKDAQLKKEKILEDLKRERTLLDTVKHNFSKKKIDFLKYLASSSSSYATPVQNAPSVP</sequence>
<accession>A0A9D4WRX2</accession>
<dbReference type="Proteomes" id="UP001058974">
    <property type="component" value="Chromosome 5"/>
</dbReference>
<keyword evidence="4" id="KW-1185">Reference proteome</keyword>
<dbReference type="PANTHER" id="PTHR33566:SF6">
    <property type="entry name" value="PROTEIN DEFECTIVE IN MERISTEM SILENCING 3"/>
    <property type="match status" value="1"/>
</dbReference>
<keyword evidence="1" id="KW-0175">Coiled coil</keyword>
<evidence type="ECO:0000256" key="2">
    <source>
        <dbReference type="SAM" id="SignalP"/>
    </source>
</evidence>
<reference evidence="3 4" key="1">
    <citation type="journal article" date="2022" name="Nat. Genet.">
        <title>Improved pea reference genome and pan-genome highlight genomic features and evolutionary characteristics.</title>
        <authorList>
            <person name="Yang T."/>
            <person name="Liu R."/>
            <person name="Luo Y."/>
            <person name="Hu S."/>
            <person name="Wang D."/>
            <person name="Wang C."/>
            <person name="Pandey M.K."/>
            <person name="Ge S."/>
            <person name="Xu Q."/>
            <person name="Li N."/>
            <person name="Li G."/>
            <person name="Huang Y."/>
            <person name="Saxena R.K."/>
            <person name="Ji Y."/>
            <person name="Li M."/>
            <person name="Yan X."/>
            <person name="He Y."/>
            <person name="Liu Y."/>
            <person name="Wang X."/>
            <person name="Xiang C."/>
            <person name="Varshney R.K."/>
            <person name="Ding H."/>
            <person name="Gao S."/>
            <person name="Zong X."/>
        </authorList>
    </citation>
    <scope>NUCLEOTIDE SEQUENCE [LARGE SCALE GENOMIC DNA]</scope>
    <source>
        <strain evidence="3 4">cv. Zhongwan 6</strain>
    </source>
</reference>
<dbReference type="AlphaFoldDB" id="A0A9D4WRX2"/>
<dbReference type="GO" id="GO:0042803">
    <property type="term" value="F:protein homodimerization activity"/>
    <property type="evidence" value="ECO:0007669"/>
    <property type="project" value="EnsemblPlants"/>
</dbReference>
<proteinExistence type="predicted"/>
<evidence type="ECO:0008006" key="5">
    <source>
        <dbReference type="Google" id="ProtNLM"/>
    </source>
</evidence>
<feature type="signal peptide" evidence="2">
    <location>
        <begin position="1"/>
        <end position="21"/>
    </location>
</feature>
<organism evidence="3 4">
    <name type="scientific">Pisum sativum</name>
    <name type="common">Garden pea</name>
    <name type="synonym">Lathyrus oleraceus</name>
    <dbReference type="NCBI Taxonomy" id="3888"/>
    <lineage>
        <taxon>Eukaryota</taxon>
        <taxon>Viridiplantae</taxon>
        <taxon>Streptophyta</taxon>
        <taxon>Embryophyta</taxon>
        <taxon>Tracheophyta</taxon>
        <taxon>Spermatophyta</taxon>
        <taxon>Magnoliopsida</taxon>
        <taxon>eudicotyledons</taxon>
        <taxon>Gunneridae</taxon>
        <taxon>Pentapetalae</taxon>
        <taxon>rosids</taxon>
        <taxon>fabids</taxon>
        <taxon>Fabales</taxon>
        <taxon>Fabaceae</taxon>
        <taxon>Papilionoideae</taxon>
        <taxon>50 kb inversion clade</taxon>
        <taxon>NPAAA clade</taxon>
        <taxon>Hologalegina</taxon>
        <taxon>IRL clade</taxon>
        <taxon>Fabeae</taxon>
        <taxon>Lathyrus</taxon>
    </lineage>
</organism>
<gene>
    <name evidence="3" type="ORF">KIW84_052373</name>
</gene>
<evidence type="ECO:0000256" key="1">
    <source>
        <dbReference type="SAM" id="Coils"/>
    </source>
</evidence>
<protein>
    <recommendedName>
        <fullName evidence="5">Protein DEFECTIVE IN MERISTEM SILENCING 3</fullName>
    </recommendedName>
</protein>
<name>A0A9D4WRX2_PEA</name>
<feature type="chain" id="PRO_5039489928" description="Protein DEFECTIVE IN MERISTEM SILENCING 3" evidence="2">
    <location>
        <begin position="22"/>
        <end position="476"/>
    </location>
</feature>